<name>A0A0B2SCN7_GLYSO</name>
<reference evidence="4" key="1">
    <citation type="submission" date="2014-07" db="EMBL/GenBank/DDBJ databases">
        <title>Identification of a novel salt tolerance gene in wild soybean by whole-genome sequencing.</title>
        <authorList>
            <person name="Lam H.-M."/>
            <person name="Qi X."/>
            <person name="Li M.-W."/>
            <person name="Liu X."/>
            <person name="Xie M."/>
            <person name="Ni M."/>
            <person name="Xu X."/>
        </authorList>
    </citation>
    <scope>NUCLEOTIDE SEQUENCE [LARGE SCALE GENOMIC DNA]</scope>
    <source>
        <tissue evidence="4">Root</tissue>
    </source>
</reference>
<feature type="transmembrane region" description="Helical" evidence="2">
    <location>
        <begin position="164"/>
        <end position="187"/>
    </location>
</feature>
<keyword evidence="2" id="KW-0472">Membrane</keyword>
<evidence type="ECO:0000256" key="1">
    <source>
        <dbReference type="SAM" id="MobiDB-lite"/>
    </source>
</evidence>
<feature type="domain" description="Protein kinase" evidence="3">
    <location>
        <begin position="227"/>
        <end position="481"/>
    </location>
</feature>
<dbReference type="SUPFAM" id="SSF56112">
    <property type="entry name" value="Protein kinase-like (PK-like)"/>
    <property type="match status" value="1"/>
</dbReference>
<dbReference type="Gene3D" id="1.10.510.10">
    <property type="entry name" value="Transferase(Phosphotransferase) domain 1"/>
    <property type="match status" value="2"/>
</dbReference>
<keyword evidence="2" id="KW-1133">Transmembrane helix</keyword>
<sequence>MKNPREMRDRDLPLTNQAPSLPFFLFLKTQPPTLRVIGNNQYYQFNTSYEVERGDSYFVIANNTFEGLSTCQALQDQNNIPEGDLMPGNDLNVPLRCACPSKNQTEQGVKYLLSYPVASNDIVWLIGERFGVSKPSSNQTSEPSPPPPPPSSSSSSSGSSSKTWVHAVVGVVGGIALISLVLCAIIFRRLYLKVNKKKDDSVIVSDSFVAVAIEKPQEKKLEEESENLAEIISGIGQSFKVYRYKELRSATNGFSPTCCIKGSVYRGFINGDLAAIRKIDGDVSKEIELLTKVNRSNVIRLSGVCFNEGYWYLYYEYAANGNLSDWINIKGKFISWTQRIQIALDVATGLDYLHSFTSPPHAHCWDKRVHGSRVFGIYGLVSTKLDVYAFGVLMLEMLNGKDVADVYAEGNIVNLVDVLSAMLDEEGEDLRLSESIDPSLQGNYPMELAVFVSRMIRTCIKKDPANRPDMHEIVSSLSKALDSSLRWETSMERKF</sequence>
<dbReference type="InterPro" id="IPR001245">
    <property type="entry name" value="Ser-Thr/Tyr_kinase_cat_dom"/>
</dbReference>
<dbReference type="Pfam" id="PF07714">
    <property type="entry name" value="PK_Tyr_Ser-Thr"/>
    <property type="match status" value="1"/>
</dbReference>
<dbReference type="PROSITE" id="PS50011">
    <property type="entry name" value="PROTEIN_KINASE_DOM"/>
    <property type="match status" value="1"/>
</dbReference>
<dbReference type="AlphaFoldDB" id="A0A0B2SCN7"/>
<keyword evidence="2" id="KW-0812">Transmembrane</keyword>
<evidence type="ECO:0000256" key="2">
    <source>
        <dbReference type="SAM" id="Phobius"/>
    </source>
</evidence>
<keyword evidence="4" id="KW-0808">Transferase</keyword>
<dbReference type="InterPro" id="IPR052611">
    <property type="entry name" value="Plant_RLK_LysM"/>
</dbReference>
<keyword evidence="4" id="KW-0418">Kinase</keyword>
<dbReference type="EMBL" id="KN643248">
    <property type="protein sequence ID" value="KHN44511.1"/>
    <property type="molecule type" value="Genomic_DNA"/>
</dbReference>
<dbReference type="InterPro" id="IPR056562">
    <property type="entry name" value="LysM2_CERK1_LYK3_4_5"/>
</dbReference>
<dbReference type="Pfam" id="PF23472">
    <property type="entry name" value="LysM2_CERK1_LYK3_4_5"/>
    <property type="match status" value="1"/>
</dbReference>
<dbReference type="InterPro" id="IPR011009">
    <property type="entry name" value="Kinase-like_dom_sf"/>
</dbReference>
<feature type="region of interest" description="Disordered" evidence="1">
    <location>
        <begin position="134"/>
        <end position="159"/>
    </location>
</feature>
<evidence type="ECO:0000259" key="3">
    <source>
        <dbReference type="PROSITE" id="PS50011"/>
    </source>
</evidence>
<dbReference type="Proteomes" id="UP000053555">
    <property type="component" value="Unassembled WGS sequence"/>
</dbReference>
<dbReference type="GO" id="GO:0005524">
    <property type="term" value="F:ATP binding"/>
    <property type="evidence" value="ECO:0007669"/>
    <property type="project" value="InterPro"/>
</dbReference>
<dbReference type="GO" id="GO:0004672">
    <property type="term" value="F:protein kinase activity"/>
    <property type="evidence" value="ECO:0007669"/>
    <property type="project" value="InterPro"/>
</dbReference>
<dbReference type="PANTHER" id="PTHR45927">
    <property type="entry name" value="LYSM-DOMAIN RECEPTOR-LIKE KINASE-RELATED"/>
    <property type="match status" value="1"/>
</dbReference>
<evidence type="ECO:0000313" key="4">
    <source>
        <dbReference type="EMBL" id="KHN44511.1"/>
    </source>
</evidence>
<protein>
    <submittedName>
        <fullName evidence="4">Putative receptor-like protein kinase</fullName>
    </submittedName>
</protein>
<gene>
    <name evidence="4" type="ORF">glysoja_035743</name>
</gene>
<accession>A0A0B2SCN7</accession>
<proteinExistence type="predicted"/>
<dbReference type="InterPro" id="IPR000719">
    <property type="entry name" value="Prot_kinase_dom"/>
</dbReference>
<organism evidence="4">
    <name type="scientific">Glycine soja</name>
    <name type="common">Wild soybean</name>
    <dbReference type="NCBI Taxonomy" id="3848"/>
    <lineage>
        <taxon>Eukaryota</taxon>
        <taxon>Viridiplantae</taxon>
        <taxon>Streptophyta</taxon>
        <taxon>Embryophyta</taxon>
        <taxon>Tracheophyta</taxon>
        <taxon>Spermatophyta</taxon>
        <taxon>Magnoliopsida</taxon>
        <taxon>eudicotyledons</taxon>
        <taxon>Gunneridae</taxon>
        <taxon>Pentapetalae</taxon>
        <taxon>rosids</taxon>
        <taxon>fabids</taxon>
        <taxon>Fabales</taxon>
        <taxon>Fabaceae</taxon>
        <taxon>Papilionoideae</taxon>
        <taxon>50 kb inversion clade</taxon>
        <taxon>NPAAA clade</taxon>
        <taxon>indigoferoid/millettioid clade</taxon>
        <taxon>Phaseoleae</taxon>
        <taxon>Glycine</taxon>
        <taxon>Glycine subgen. Soja</taxon>
    </lineage>
</organism>
<dbReference type="PANTHER" id="PTHR45927:SF11">
    <property type="entry name" value="LYSM DOMAIN RECEPTOR-LIKE KINASE 4"/>
    <property type="match status" value="1"/>
</dbReference>
<keyword evidence="4" id="KW-0675">Receptor</keyword>